<dbReference type="GO" id="GO:0003684">
    <property type="term" value="F:damaged DNA binding"/>
    <property type="evidence" value="ECO:0007669"/>
    <property type="project" value="InterPro"/>
</dbReference>
<proteinExistence type="inferred from homology"/>
<comment type="subunit">
    <text evidence="3 15">Monomer.</text>
</comment>
<name>A0A2T5GAF5_9BACL</name>
<dbReference type="SMART" id="SM01232">
    <property type="entry name" value="H2TH"/>
    <property type="match status" value="1"/>
</dbReference>
<gene>
    <name evidence="15" type="primary">mutM</name>
    <name evidence="15" type="synonym">fpg</name>
    <name evidence="18" type="ORF">BLITH_0244</name>
</gene>
<evidence type="ECO:0000256" key="15">
    <source>
        <dbReference type="HAMAP-Rule" id="MF_00103"/>
    </source>
</evidence>
<dbReference type="InterPro" id="IPR010979">
    <property type="entry name" value="Ribosomal_uS13-like_H2TH"/>
</dbReference>
<dbReference type="InterPro" id="IPR012319">
    <property type="entry name" value="FPG_cat"/>
</dbReference>
<dbReference type="InterPro" id="IPR000214">
    <property type="entry name" value="Znf_DNA_glyclase/AP_lyase"/>
</dbReference>
<keyword evidence="4 15" id="KW-0479">Metal-binding</keyword>
<evidence type="ECO:0000256" key="12">
    <source>
        <dbReference type="ARBA" id="ARBA00023268"/>
    </source>
</evidence>
<dbReference type="Pfam" id="PF06827">
    <property type="entry name" value="zf-FPG_IleRS"/>
    <property type="match status" value="1"/>
</dbReference>
<comment type="catalytic activity">
    <reaction evidence="14 15">
        <text>2'-deoxyribonucleotide-(2'-deoxyribose 5'-phosphate)-2'-deoxyribonucleotide-DNA = a 3'-end 2'-deoxyribonucleotide-(2,3-dehydro-2,3-deoxyribose 5'-phosphate)-DNA + a 5'-end 5'-phospho-2'-deoxyribonucleoside-DNA + H(+)</text>
        <dbReference type="Rhea" id="RHEA:66592"/>
        <dbReference type="Rhea" id="RHEA-COMP:13180"/>
        <dbReference type="Rhea" id="RHEA-COMP:16897"/>
        <dbReference type="Rhea" id="RHEA-COMP:17067"/>
        <dbReference type="ChEBI" id="CHEBI:15378"/>
        <dbReference type="ChEBI" id="CHEBI:136412"/>
        <dbReference type="ChEBI" id="CHEBI:157695"/>
        <dbReference type="ChEBI" id="CHEBI:167181"/>
        <dbReference type="EC" id="4.2.99.18"/>
    </reaction>
</comment>
<comment type="catalytic activity">
    <reaction evidence="1 15">
        <text>Hydrolysis of DNA containing ring-opened 7-methylguanine residues, releasing 2,6-diamino-4-hydroxy-5-(N-methyl)formamidopyrimidine.</text>
        <dbReference type="EC" id="3.2.2.23"/>
    </reaction>
</comment>
<dbReference type="Gene3D" id="1.10.8.50">
    <property type="match status" value="1"/>
</dbReference>
<evidence type="ECO:0000259" key="16">
    <source>
        <dbReference type="PROSITE" id="PS51066"/>
    </source>
</evidence>
<organism evidence="18 19">
    <name type="scientific">Brockia lithotrophica</name>
    <dbReference type="NCBI Taxonomy" id="933949"/>
    <lineage>
        <taxon>Bacteria</taxon>
        <taxon>Bacillati</taxon>
        <taxon>Bacillota</taxon>
        <taxon>Bacilli</taxon>
        <taxon>Bacillales</taxon>
        <taxon>Bacillales Family X. Incertae Sedis</taxon>
        <taxon>Brockia</taxon>
    </lineage>
</organism>
<keyword evidence="13 15" id="KW-0326">Glycosidase</keyword>
<evidence type="ECO:0000256" key="11">
    <source>
        <dbReference type="ARBA" id="ARBA00023239"/>
    </source>
</evidence>
<sequence length="295" mass="32670">MPELPEVETIRRVLDERFRGARLVGLEVRCHRLLRRPDGRESFASALVGRTLVGVGRRGKYLLFRWAGEAPEDELVLVSHLRMEGRYREATNQDLWGKHTHLALFFADGRVLAYDDVRKFGTFDLLRADELSSFPPLRKLGPEPLAPDFTPRVLGERLAHVGRRPLKSALLSQDVVSGLGNIYADEALFRARLHPLRTAGSLTPEEVVRLWTAIREVLADGLASGGASVRSYHALEEAGKFQLQLSVYGREGFPCPVCGTPIRKLRVGGRGTHVCPVCQPPSSPSEVAPGTPERG</sequence>
<dbReference type="SUPFAM" id="SSF46946">
    <property type="entry name" value="S13-like H2TH domain"/>
    <property type="match status" value="1"/>
</dbReference>
<feature type="active site" description="Proton donor; for delta-elimination activity" evidence="15">
    <location>
        <position position="270"/>
    </location>
</feature>
<dbReference type="EMBL" id="PEBW01000001">
    <property type="protein sequence ID" value="PTQ53164.1"/>
    <property type="molecule type" value="Genomic_DNA"/>
</dbReference>
<dbReference type="PROSITE" id="PS51068">
    <property type="entry name" value="FPG_CAT"/>
    <property type="match status" value="1"/>
</dbReference>
<evidence type="ECO:0000256" key="1">
    <source>
        <dbReference type="ARBA" id="ARBA00001668"/>
    </source>
</evidence>
<keyword evidence="8 15" id="KW-0862">Zinc</keyword>
<comment type="caution">
    <text evidence="18">The sequence shown here is derived from an EMBL/GenBank/DDBJ whole genome shotgun (WGS) entry which is preliminary data.</text>
</comment>
<accession>A0A2T5GAF5</accession>
<dbReference type="GO" id="GO:0003690">
    <property type="term" value="F:double-stranded DNA binding"/>
    <property type="evidence" value="ECO:0007669"/>
    <property type="project" value="UniProtKB-ARBA"/>
</dbReference>
<dbReference type="PANTHER" id="PTHR22993">
    <property type="entry name" value="FORMAMIDOPYRIMIDINE-DNA GLYCOSYLASE"/>
    <property type="match status" value="1"/>
</dbReference>
<protein>
    <recommendedName>
        <fullName evidence="15">Formamidopyrimidine-DNA glycosylase</fullName>
        <shortName evidence="15">Fapy-DNA glycosylase</shortName>
        <ecNumber evidence="15">3.2.2.23</ecNumber>
    </recommendedName>
    <alternativeName>
        <fullName evidence="15">DNA-(apurinic or apyrimidinic site) lyase MutM</fullName>
        <shortName evidence="15">AP lyase MutM</shortName>
        <ecNumber evidence="15">4.2.99.18</ecNumber>
    </alternativeName>
</protein>
<keyword evidence="5 15" id="KW-0227">DNA damage</keyword>
<dbReference type="Proteomes" id="UP000244016">
    <property type="component" value="Unassembled WGS sequence"/>
</dbReference>
<evidence type="ECO:0000313" key="18">
    <source>
        <dbReference type="EMBL" id="PTQ53164.1"/>
    </source>
</evidence>
<evidence type="ECO:0000256" key="10">
    <source>
        <dbReference type="ARBA" id="ARBA00023204"/>
    </source>
</evidence>
<dbReference type="Pfam" id="PF01149">
    <property type="entry name" value="Fapy_DNA_glyco"/>
    <property type="match status" value="1"/>
</dbReference>
<feature type="domain" description="FPG-type" evidence="16">
    <location>
        <begin position="246"/>
        <end position="280"/>
    </location>
</feature>
<evidence type="ECO:0000256" key="13">
    <source>
        <dbReference type="ARBA" id="ARBA00023295"/>
    </source>
</evidence>
<dbReference type="Gene3D" id="3.20.190.10">
    <property type="entry name" value="MutM-like, N-terminal"/>
    <property type="match status" value="1"/>
</dbReference>
<comment type="function">
    <text evidence="15">Involved in base excision repair of DNA damaged by oxidation or by mutagenic agents. Acts as DNA glycosylase that recognizes and removes damaged bases. Has a preference for oxidized purines, such as 7,8-dihydro-8-oxoguanine (8-oxoG). Has AP (apurinic/apyrimidinic) lyase activity and introduces nicks in the DNA strand. Cleaves the DNA backbone by beta-delta elimination to generate a single-strand break at the site of the removed base with both 3'- and 5'-phosphates.</text>
</comment>
<dbReference type="SUPFAM" id="SSF81624">
    <property type="entry name" value="N-terminal domain of MutM-like DNA repair proteins"/>
    <property type="match status" value="1"/>
</dbReference>
<feature type="domain" description="Formamidopyrimidine-DNA glycosylase catalytic" evidence="17">
    <location>
        <begin position="2"/>
        <end position="121"/>
    </location>
</feature>
<feature type="active site" description="Proton donor; for beta-elimination activity" evidence="15">
    <location>
        <position position="60"/>
    </location>
</feature>
<keyword evidence="6 15" id="KW-0863">Zinc-finger</keyword>
<dbReference type="HAMAP" id="MF_00103">
    <property type="entry name" value="Fapy_DNA_glycosyl"/>
    <property type="match status" value="1"/>
</dbReference>
<evidence type="ECO:0000256" key="2">
    <source>
        <dbReference type="ARBA" id="ARBA00009409"/>
    </source>
</evidence>
<feature type="binding site" evidence="15">
    <location>
        <position position="99"/>
    </location>
    <ligand>
        <name>DNA</name>
        <dbReference type="ChEBI" id="CHEBI:16991"/>
    </ligand>
</feature>
<dbReference type="GO" id="GO:0008270">
    <property type="term" value="F:zinc ion binding"/>
    <property type="evidence" value="ECO:0007669"/>
    <property type="project" value="UniProtKB-UniRule"/>
</dbReference>
<keyword evidence="11 15" id="KW-0456">Lyase</keyword>
<dbReference type="CDD" id="cd08966">
    <property type="entry name" value="EcFpg-like_N"/>
    <property type="match status" value="1"/>
</dbReference>
<evidence type="ECO:0000256" key="14">
    <source>
        <dbReference type="ARBA" id="ARBA00044632"/>
    </source>
</evidence>
<evidence type="ECO:0000256" key="5">
    <source>
        <dbReference type="ARBA" id="ARBA00022763"/>
    </source>
</evidence>
<dbReference type="InterPro" id="IPR020629">
    <property type="entry name" value="FPG_Glyclase"/>
</dbReference>
<evidence type="ECO:0000313" key="19">
    <source>
        <dbReference type="Proteomes" id="UP000244016"/>
    </source>
</evidence>
<dbReference type="SMART" id="SM00898">
    <property type="entry name" value="Fapy_DNA_glyco"/>
    <property type="match status" value="1"/>
</dbReference>
<dbReference type="InterPro" id="IPR010663">
    <property type="entry name" value="Znf_FPG/IleRS"/>
</dbReference>
<keyword evidence="10 15" id="KW-0234">DNA repair</keyword>
<evidence type="ECO:0000256" key="9">
    <source>
        <dbReference type="ARBA" id="ARBA00023125"/>
    </source>
</evidence>
<keyword evidence="7 15" id="KW-0378">Hydrolase</keyword>
<dbReference type="PROSITE" id="PS51066">
    <property type="entry name" value="ZF_FPG_2"/>
    <property type="match status" value="1"/>
</dbReference>
<dbReference type="EC" id="4.2.99.18" evidence="15"/>
<evidence type="ECO:0000256" key="7">
    <source>
        <dbReference type="ARBA" id="ARBA00022801"/>
    </source>
</evidence>
<dbReference type="GO" id="GO:0034039">
    <property type="term" value="F:8-oxo-7,8-dihydroguanine DNA N-glycosylase activity"/>
    <property type="evidence" value="ECO:0007669"/>
    <property type="project" value="TreeGrafter"/>
</dbReference>
<evidence type="ECO:0000256" key="8">
    <source>
        <dbReference type="ARBA" id="ARBA00022833"/>
    </source>
</evidence>
<evidence type="ECO:0000259" key="17">
    <source>
        <dbReference type="PROSITE" id="PS51068"/>
    </source>
</evidence>
<evidence type="ECO:0000256" key="3">
    <source>
        <dbReference type="ARBA" id="ARBA00011245"/>
    </source>
</evidence>
<comment type="cofactor">
    <cofactor evidence="15">
        <name>Zn(2+)</name>
        <dbReference type="ChEBI" id="CHEBI:29105"/>
    </cofactor>
    <text evidence="15">Binds 1 zinc ion per subunit.</text>
</comment>
<dbReference type="NCBIfam" id="TIGR00577">
    <property type="entry name" value="fpg"/>
    <property type="match status" value="1"/>
</dbReference>
<dbReference type="GO" id="GO:0006284">
    <property type="term" value="P:base-excision repair"/>
    <property type="evidence" value="ECO:0007669"/>
    <property type="project" value="InterPro"/>
</dbReference>
<dbReference type="InterPro" id="IPR015886">
    <property type="entry name" value="H2TH_FPG"/>
</dbReference>
<comment type="caution">
    <text evidence="15">Lacks conserved residue(s) required for the propagation of feature annotation.</text>
</comment>
<dbReference type="Pfam" id="PF06831">
    <property type="entry name" value="H2TH"/>
    <property type="match status" value="1"/>
</dbReference>
<evidence type="ECO:0000256" key="6">
    <source>
        <dbReference type="ARBA" id="ARBA00022771"/>
    </source>
</evidence>
<comment type="similarity">
    <text evidence="2 15">Belongs to the FPG family.</text>
</comment>
<dbReference type="InterPro" id="IPR035937">
    <property type="entry name" value="FPG_N"/>
</dbReference>
<feature type="active site" description="Proton donor" evidence="15">
    <location>
        <position position="3"/>
    </location>
</feature>
<keyword evidence="9 15" id="KW-0238">DNA-binding</keyword>
<dbReference type="GO" id="GO:0140078">
    <property type="term" value="F:class I DNA-(apurinic or apyrimidinic site) endonuclease activity"/>
    <property type="evidence" value="ECO:0007669"/>
    <property type="project" value="UniProtKB-EC"/>
</dbReference>
<feature type="binding site" evidence="15">
    <location>
        <position position="118"/>
    </location>
    <ligand>
        <name>DNA</name>
        <dbReference type="ChEBI" id="CHEBI:16991"/>
    </ligand>
</feature>
<reference evidence="18 19" key="1">
    <citation type="submission" date="2017-08" db="EMBL/GenBank/DDBJ databases">
        <title>Burning lignite coal seam in the remote Altai Mountains harbors a hydrogen-driven thermophilic microbial community.</title>
        <authorList>
            <person name="Kadnikov V.V."/>
            <person name="Mardanov A.V."/>
            <person name="Ivasenko D."/>
            <person name="Beletsky A.V."/>
            <person name="Karnachuk O.V."/>
            <person name="Ravin N.V."/>
        </authorList>
    </citation>
    <scope>NUCLEOTIDE SEQUENCE [LARGE SCALE GENOMIC DNA]</scope>
    <source>
        <strain evidence="18">AL31</strain>
    </source>
</reference>
<keyword evidence="12 15" id="KW-0511">Multifunctional enzyme</keyword>
<feature type="active site" description="Schiff-base intermediate with DNA" evidence="15">
    <location>
        <position position="2"/>
    </location>
</feature>
<dbReference type="AlphaFoldDB" id="A0A2T5GAF5"/>
<dbReference type="SUPFAM" id="SSF57716">
    <property type="entry name" value="Glucocorticoid receptor-like (DNA-binding domain)"/>
    <property type="match status" value="1"/>
</dbReference>
<dbReference type="EC" id="3.2.2.23" evidence="15"/>
<dbReference type="FunFam" id="1.10.8.50:FF:000003">
    <property type="entry name" value="Formamidopyrimidine-DNA glycosylase"/>
    <property type="match status" value="1"/>
</dbReference>
<dbReference type="NCBIfam" id="NF002211">
    <property type="entry name" value="PRK01103.1"/>
    <property type="match status" value="1"/>
</dbReference>
<evidence type="ECO:0000256" key="4">
    <source>
        <dbReference type="ARBA" id="ARBA00022723"/>
    </source>
</evidence>
<dbReference type="PANTHER" id="PTHR22993:SF9">
    <property type="entry name" value="FORMAMIDOPYRIMIDINE-DNA GLYCOSYLASE"/>
    <property type="match status" value="1"/>
</dbReference>